<protein>
    <submittedName>
        <fullName evidence="2">DnaA regulatory inactivator Hda</fullName>
    </submittedName>
</protein>
<dbReference type="AlphaFoldDB" id="A0A916J3Y5"/>
<organism evidence="2 3">
    <name type="scientific">Georgfuchsia toluolica</name>
    <dbReference type="NCBI Taxonomy" id="424218"/>
    <lineage>
        <taxon>Bacteria</taxon>
        <taxon>Pseudomonadati</taxon>
        <taxon>Pseudomonadota</taxon>
        <taxon>Betaproteobacteria</taxon>
        <taxon>Nitrosomonadales</taxon>
        <taxon>Sterolibacteriaceae</taxon>
        <taxon>Georgfuchsia</taxon>
    </lineage>
</organism>
<comment type="caution">
    <text evidence="2">The sequence shown here is derived from an EMBL/GenBank/DDBJ whole genome shotgun (WGS) entry which is preliminary data.</text>
</comment>
<feature type="domain" description="Hda lid" evidence="1">
    <location>
        <begin position="151"/>
        <end position="215"/>
    </location>
</feature>
<dbReference type="Proteomes" id="UP000742786">
    <property type="component" value="Unassembled WGS sequence"/>
</dbReference>
<dbReference type="Pfam" id="PF22688">
    <property type="entry name" value="Hda_lid"/>
    <property type="match status" value="1"/>
</dbReference>
<dbReference type="GO" id="GO:0005886">
    <property type="term" value="C:plasma membrane"/>
    <property type="evidence" value="ECO:0007669"/>
    <property type="project" value="TreeGrafter"/>
</dbReference>
<reference evidence="2" key="1">
    <citation type="submission" date="2021-04" db="EMBL/GenBank/DDBJ databases">
        <authorList>
            <person name="Hornung B."/>
        </authorList>
    </citation>
    <scope>NUCLEOTIDE SEQUENCE</scope>
    <source>
        <strain evidence="2">G5G6</strain>
    </source>
</reference>
<dbReference type="Gene3D" id="3.40.50.300">
    <property type="entry name" value="P-loop containing nucleotide triphosphate hydrolases"/>
    <property type="match status" value="1"/>
</dbReference>
<dbReference type="PANTHER" id="PTHR30050">
    <property type="entry name" value="CHROMOSOMAL REPLICATION INITIATOR PROTEIN DNAA"/>
    <property type="match status" value="1"/>
</dbReference>
<sequence length="224" mass="25169">MSVRNDQLLLQLRPEGEPTLDNFVVGANRELIDRLRAFAGSDQLYLWGAAGSGRSHLLAALARRRPSLRLEASQVSDDIEIADDALLVIDDIDQLSAAAQGGLFRIFIAAREKHIALLLSGPLPPLQLNLREDLRTRIGQMLIYEIKGLSDDEKTTALRHYAQQRGLPLDDAVLRYLLLHCRRDLPSLLATIDRLDEISLARQRPPTLPLLRDLMSETRQTEIK</sequence>
<dbReference type="RefSeq" id="WP_220635504.1">
    <property type="nucleotide sequence ID" value="NZ_CAJQUM010000001.1"/>
</dbReference>
<keyword evidence="3" id="KW-1185">Reference proteome</keyword>
<dbReference type="NCBIfam" id="TIGR03420">
    <property type="entry name" value="DnaA_homol_Hda"/>
    <property type="match status" value="1"/>
</dbReference>
<dbReference type="GO" id="GO:0006270">
    <property type="term" value="P:DNA replication initiation"/>
    <property type="evidence" value="ECO:0007669"/>
    <property type="project" value="TreeGrafter"/>
</dbReference>
<dbReference type="GO" id="GO:0003688">
    <property type="term" value="F:DNA replication origin binding"/>
    <property type="evidence" value="ECO:0007669"/>
    <property type="project" value="TreeGrafter"/>
</dbReference>
<dbReference type="PANTHER" id="PTHR30050:SF5">
    <property type="entry name" value="DNAA REGULATORY INACTIVATOR HDA"/>
    <property type="match status" value="1"/>
</dbReference>
<dbReference type="Gene3D" id="1.10.8.60">
    <property type="match status" value="1"/>
</dbReference>
<proteinExistence type="predicted"/>
<dbReference type="InterPro" id="IPR027417">
    <property type="entry name" value="P-loop_NTPase"/>
</dbReference>
<evidence type="ECO:0000259" key="1">
    <source>
        <dbReference type="Pfam" id="PF22688"/>
    </source>
</evidence>
<name>A0A916J3Y5_9PROT</name>
<dbReference type="InterPro" id="IPR017788">
    <property type="entry name" value="Hda"/>
</dbReference>
<dbReference type="InterPro" id="IPR055199">
    <property type="entry name" value="Hda_lid"/>
</dbReference>
<evidence type="ECO:0000313" key="3">
    <source>
        <dbReference type="Proteomes" id="UP000742786"/>
    </source>
</evidence>
<accession>A0A916J3Y5</accession>
<dbReference type="GO" id="GO:0032297">
    <property type="term" value="P:negative regulation of DNA-templated DNA replication initiation"/>
    <property type="evidence" value="ECO:0007669"/>
    <property type="project" value="InterPro"/>
</dbReference>
<gene>
    <name evidence="2" type="ORF">GTOL_11431</name>
</gene>
<dbReference type="SUPFAM" id="SSF52540">
    <property type="entry name" value="P-loop containing nucleoside triphosphate hydrolases"/>
    <property type="match status" value="1"/>
</dbReference>
<dbReference type="EMBL" id="CAJQUM010000001">
    <property type="protein sequence ID" value="CAG4883548.1"/>
    <property type="molecule type" value="Genomic_DNA"/>
</dbReference>
<evidence type="ECO:0000313" key="2">
    <source>
        <dbReference type="EMBL" id="CAG4883548.1"/>
    </source>
</evidence>